<evidence type="ECO:0000313" key="8">
    <source>
        <dbReference type="EMBL" id="TCS92203.1"/>
    </source>
</evidence>
<protein>
    <submittedName>
        <fullName evidence="8">Sporulenol synthase</fullName>
    </submittedName>
</protein>
<evidence type="ECO:0000256" key="2">
    <source>
        <dbReference type="ARBA" id="ARBA00009755"/>
    </source>
</evidence>
<evidence type="ECO:0000256" key="1">
    <source>
        <dbReference type="ARBA" id="ARBA00004999"/>
    </source>
</evidence>
<name>A0A4R3L3G8_9BACL</name>
<dbReference type="PANTHER" id="PTHR11764">
    <property type="entry name" value="TERPENE CYCLASE/MUTASE FAMILY MEMBER"/>
    <property type="match status" value="1"/>
</dbReference>
<dbReference type="OrthoDB" id="9758578at2"/>
<evidence type="ECO:0000259" key="6">
    <source>
        <dbReference type="Pfam" id="PF13243"/>
    </source>
</evidence>
<dbReference type="SFLD" id="SFLDG01016">
    <property type="entry name" value="Prenyltransferase_Like_2"/>
    <property type="match status" value="1"/>
</dbReference>
<dbReference type="Pfam" id="PF13243">
    <property type="entry name" value="SQHop_cyclase_C"/>
    <property type="match status" value="1"/>
</dbReference>
<dbReference type="SUPFAM" id="SSF48239">
    <property type="entry name" value="Terpenoid cyclases/Protein prenyltransferases"/>
    <property type="match status" value="2"/>
</dbReference>
<feature type="domain" description="Squalene cyclase N-terminal" evidence="7">
    <location>
        <begin position="17"/>
        <end position="294"/>
    </location>
</feature>
<reference evidence="8 9" key="1">
    <citation type="submission" date="2019-03" db="EMBL/GenBank/DDBJ databases">
        <title>Genomic Encyclopedia of Type Strains, Phase IV (KMG-IV): sequencing the most valuable type-strain genomes for metagenomic binning, comparative biology and taxonomic classification.</title>
        <authorList>
            <person name="Goeker M."/>
        </authorList>
    </citation>
    <scope>NUCLEOTIDE SEQUENCE [LARGE SCALE GENOMIC DNA]</scope>
    <source>
        <strain evidence="8 9">DSM 45707</strain>
    </source>
</reference>
<evidence type="ECO:0000259" key="7">
    <source>
        <dbReference type="Pfam" id="PF13249"/>
    </source>
</evidence>
<keyword evidence="9" id="KW-1185">Reference proteome</keyword>
<accession>A0A4R3L3G8</accession>
<organism evidence="8 9">
    <name type="scientific">Hazenella coriacea</name>
    <dbReference type="NCBI Taxonomy" id="1179467"/>
    <lineage>
        <taxon>Bacteria</taxon>
        <taxon>Bacillati</taxon>
        <taxon>Bacillota</taxon>
        <taxon>Bacilli</taxon>
        <taxon>Bacillales</taxon>
        <taxon>Thermoactinomycetaceae</taxon>
        <taxon>Hazenella</taxon>
    </lineage>
</organism>
<evidence type="ECO:0000256" key="4">
    <source>
        <dbReference type="ARBA" id="ARBA00023235"/>
    </source>
</evidence>
<dbReference type="InterPro" id="IPR002365">
    <property type="entry name" value="Terpene_synthase_CS"/>
</dbReference>
<keyword evidence="4" id="KW-0413">Isomerase</keyword>
<dbReference type="PROSITE" id="PS01074">
    <property type="entry name" value="TERPENE_SYNTHASES"/>
    <property type="match status" value="1"/>
</dbReference>
<dbReference type="InterPro" id="IPR018333">
    <property type="entry name" value="Squalene_cyclase"/>
</dbReference>
<comment type="pathway">
    <text evidence="1">Secondary metabolite biosynthesis; hopanoid biosynthesis.</text>
</comment>
<feature type="transmembrane region" description="Helical" evidence="5">
    <location>
        <begin position="257"/>
        <end position="276"/>
    </location>
</feature>
<dbReference type="AlphaFoldDB" id="A0A4R3L3G8"/>
<dbReference type="PANTHER" id="PTHR11764:SF20">
    <property type="entry name" value="LANOSTEROL SYNTHASE"/>
    <property type="match status" value="1"/>
</dbReference>
<keyword evidence="5" id="KW-0812">Transmembrane</keyword>
<dbReference type="NCBIfam" id="TIGR01787">
    <property type="entry name" value="squalene_cyclas"/>
    <property type="match status" value="1"/>
</dbReference>
<comment type="caution">
    <text evidence="8">The sequence shown here is derived from an EMBL/GenBank/DDBJ whole genome shotgun (WGS) entry which is preliminary data.</text>
</comment>
<sequence>MTCPYKKQVEKAINCLANELLDQQQSDGRWSFCFESGTMTDAYMLLLMNLLDQKDPILHEALVERIIHKQTSSGTWKLFYDEKEGNLSSTIDTSIALLYSGAKSANDPEMKKTIEFLQSHGGIKRAGSMTRIVQTLLRHGSWSQFPKLPIEFLLLPLWGPVNFFDFVGYTRVHAAPILIVADSSYFVQLSGYEEVDKWLSSLDLSSYSEQPQPPIYTQEEILQTLSLPYQFRSYYHQQAVQIGQQFMLNRIEKDGTLYSYMTSTFLMIFALLSLGFPKNHPVIQKAYHGLTQLVYPLPQGAHLQETTSTVWDTSLILYALQKAGVSSKHPSIKKGLAYLKKRQHTKIGDWKLRNPLGAPGGWGFSDINTINPDVDDTTACLRAFTPTVRKGKKVNTFQRGLQWLRSMQNSDGGWPAFERNTNKFWFKFLPFEDGKSVWGDPSSADLTGRTLQFIGSELDGSLKDIQVQRAYQWLIKNQLPDGSWFGRWGVTYIYGTWAALTGLASIGIPKEHPTVAKGTNWLHSIQNEDGGWGESCYSDTANKYIPLNASTPVQTAWALDALIAFHDQPTPEIESGIQCLLFLLEQRGWEWTYPVGAGLADQFYIYYHSYPYIWPLVTLSNYLQKYNTKKKKS</sequence>
<dbReference type="GO" id="GO:0016104">
    <property type="term" value="P:triterpenoid biosynthetic process"/>
    <property type="evidence" value="ECO:0007669"/>
    <property type="project" value="InterPro"/>
</dbReference>
<dbReference type="InterPro" id="IPR008930">
    <property type="entry name" value="Terpenoid_cyclase/PrenylTrfase"/>
</dbReference>
<dbReference type="Proteomes" id="UP000294937">
    <property type="component" value="Unassembled WGS sequence"/>
</dbReference>
<dbReference type="InterPro" id="IPR032697">
    <property type="entry name" value="SQ_cyclase_N"/>
</dbReference>
<dbReference type="GO" id="GO:0005811">
    <property type="term" value="C:lipid droplet"/>
    <property type="evidence" value="ECO:0007669"/>
    <property type="project" value="InterPro"/>
</dbReference>
<comment type="similarity">
    <text evidence="2">Belongs to the terpene cyclase/mutase family.</text>
</comment>
<proteinExistence type="inferred from homology"/>
<keyword evidence="5" id="KW-0472">Membrane</keyword>
<dbReference type="InterPro" id="IPR032696">
    <property type="entry name" value="SQ_cyclase_C"/>
</dbReference>
<keyword evidence="3" id="KW-0677">Repeat</keyword>
<dbReference type="Gene3D" id="1.50.10.20">
    <property type="match status" value="2"/>
</dbReference>
<dbReference type="GO" id="GO:0016866">
    <property type="term" value="F:intramolecular transferase activity"/>
    <property type="evidence" value="ECO:0007669"/>
    <property type="project" value="InterPro"/>
</dbReference>
<dbReference type="EMBL" id="SMAG01000015">
    <property type="protein sequence ID" value="TCS92203.1"/>
    <property type="molecule type" value="Genomic_DNA"/>
</dbReference>
<feature type="domain" description="Squalene cyclase C-terminal" evidence="6">
    <location>
        <begin position="308"/>
        <end position="623"/>
    </location>
</feature>
<evidence type="ECO:0000313" key="9">
    <source>
        <dbReference type="Proteomes" id="UP000294937"/>
    </source>
</evidence>
<dbReference type="UniPathway" id="UPA00337"/>
<keyword evidence="5" id="KW-1133">Transmembrane helix</keyword>
<gene>
    <name evidence="8" type="ORF">EDD58_1152</name>
</gene>
<dbReference type="Pfam" id="PF13249">
    <property type="entry name" value="SQHop_cyclase_N"/>
    <property type="match status" value="1"/>
</dbReference>
<evidence type="ECO:0000256" key="5">
    <source>
        <dbReference type="SAM" id="Phobius"/>
    </source>
</evidence>
<dbReference type="RefSeq" id="WP_131926838.1">
    <property type="nucleotide sequence ID" value="NZ_SMAG01000015.1"/>
</dbReference>
<evidence type="ECO:0000256" key="3">
    <source>
        <dbReference type="ARBA" id="ARBA00022737"/>
    </source>
</evidence>